<evidence type="ECO:0000256" key="7">
    <source>
        <dbReference type="SAM" id="Phobius"/>
    </source>
</evidence>
<organism evidence="8 9">
    <name type="scientific">Tropilaelaps mercedesae</name>
    <dbReference type="NCBI Taxonomy" id="418985"/>
    <lineage>
        <taxon>Eukaryota</taxon>
        <taxon>Metazoa</taxon>
        <taxon>Ecdysozoa</taxon>
        <taxon>Arthropoda</taxon>
        <taxon>Chelicerata</taxon>
        <taxon>Arachnida</taxon>
        <taxon>Acari</taxon>
        <taxon>Parasitiformes</taxon>
        <taxon>Mesostigmata</taxon>
        <taxon>Gamasina</taxon>
        <taxon>Dermanyssoidea</taxon>
        <taxon>Laelapidae</taxon>
        <taxon>Tropilaelaps</taxon>
    </lineage>
</organism>
<keyword evidence="5 7" id="KW-1133">Transmembrane helix</keyword>
<evidence type="ECO:0000256" key="3">
    <source>
        <dbReference type="ARBA" id="ARBA00022692"/>
    </source>
</evidence>
<dbReference type="GO" id="GO:0016020">
    <property type="term" value="C:membrane"/>
    <property type="evidence" value="ECO:0007669"/>
    <property type="project" value="UniProtKB-SubCell"/>
</dbReference>
<keyword evidence="6 7" id="KW-0472">Membrane</keyword>
<evidence type="ECO:0000256" key="1">
    <source>
        <dbReference type="ARBA" id="ARBA00004141"/>
    </source>
</evidence>
<dbReference type="GO" id="GO:0042246">
    <property type="term" value="P:tissue regeneration"/>
    <property type="evidence" value="ECO:0007669"/>
    <property type="project" value="InterPro"/>
</dbReference>
<evidence type="ECO:0000313" key="9">
    <source>
        <dbReference type="Proteomes" id="UP000192247"/>
    </source>
</evidence>
<feature type="transmembrane region" description="Helical" evidence="7">
    <location>
        <begin position="111"/>
        <end position="136"/>
    </location>
</feature>
<evidence type="ECO:0000256" key="5">
    <source>
        <dbReference type="ARBA" id="ARBA00022989"/>
    </source>
</evidence>
<dbReference type="OrthoDB" id="6114058at2759"/>
<dbReference type="PANTHER" id="PTHR12316:SF17">
    <property type="entry name" value="NINJURIN C, ISOFORM D"/>
    <property type="match status" value="1"/>
</dbReference>
<protein>
    <recommendedName>
        <fullName evidence="10">Ninjurin-1-like</fullName>
    </recommendedName>
</protein>
<comment type="subcellular location">
    <subcellularLocation>
        <location evidence="1">Membrane</location>
        <topology evidence="1">Multi-pass membrane protein</topology>
    </subcellularLocation>
</comment>
<dbReference type="AlphaFoldDB" id="A0A1V9XWM5"/>
<gene>
    <name evidence="8" type="ORF">BIW11_06760</name>
</gene>
<dbReference type="InParanoid" id="A0A1V9XWM5"/>
<dbReference type="GO" id="GO:0007155">
    <property type="term" value="P:cell adhesion"/>
    <property type="evidence" value="ECO:0007669"/>
    <property type="project" value="UniProtKB-KW"/>
</dbReference>
<name>A0A1V9XWM5_9ACAR</name>
<dbReference type="EMBL" id="MNPL01002887">
    <property type="protein sequence ID" value="OQR77905.1"/>
    <property type="molecule type" value="Genomic_DNA"/>
</dbReference>
<dbReference type="PANTHER" id="PTHR12316">
    <property type="entry name" value="NINJURIN-RELATED"/>
    <property type="match status" value="1"/>
</dbReference>
<keyword evidence="9" id="KW-1185">Reference proteome</keyword>
<keyword evidence="3 7" id="KW-0812">Transmembrane</keyword>
<evidence type="ECO:0000256" key="4">
    <source>
        <dbReference type="ARBA" id="ARBA00022889"/>
    </source>
</evidence>
<feature type="transmembrane region" description="Helical" evidence="7">
    <location>
        <begin position="148"/>
        <end position="170"/>
    </location>
</feature>
<sequence>MPTQSRHNVFAKMSAVATYSVNTERDSASGGLLLCSAPTNDCEGHVTFEKHTPNNVLSNANRVELDKLSLTSKRMMIAGGFLDIALFTTNCEQLKFAIESQHLTTPSRFNFILIMLAVSLALQVVMAVLFTIMGFLTDTRSSLKQQRFINNIIMVLIALVTLLNIVISTFSNKGAIAKYCLYMQKEIAIYDGETIGNYTGQYINTSNVPYP</sequence>
<proteinExistence type="inferred from homology"/>
<evidence type="ECO:0008006" key="10">
    <source>
        <dbReference type="Google" id="ProtNLM"/>
    </source>
</evidence>
<dbReference type="Pfam" id="PF04923">
    <property type="entry name" value="Ninjurin"/>
    <property type="match status" value="1"/>
</dbReference>
<evidence type="ECO:0000256" key="2">
    <source>
        <dbReference type="ARBA" id="ARBA00008141"/>
    </source>
</evidence>
<comment type="caution">
    <text evidence="8">The sequence shown here is derived from an EMBL/GenBank/DDBJ whole genome shotgun (WGS) entry which is preliminary data.</text>
</comment>
<reference evidence="8 9" key="1">
    <citation type="journal article" date="2017" name="Gigascience">
        <title>Draft genome of the honey bee ectoparasitic mite, Tropilaelaps mercedesae, is shaped by the parasitic life history.</title>
        <authorList>
            <person name="Dong X."/>
            <person name="Armstrong S.D."/>
            <person name="Xia D."/>
            <person name="Makepeace B.L."/>
            <person name="Darby A.C."/>
            <person name="Kadowaki T."/>
        </authorList>
    </citation>
    <scope>NUCLEOTIDE SEQUENCE [LARGE SCALE GENOMIC DNA]</scope>
    <source>
        <strain evidence="8">Wuxi-XJTLU</strain>
    </source>
</reference>
<dbReference type="InterPro" id="IPR007007">
    <property type="entry name" value="Ninjurin"/>
</dbReference>
<keyword evidence="4" id="KW-0130">Cell adhesion</keyword>
<dbReference type="Proteomes" id="UP000192247">
    <property type="component" value="Unassembled WGS sequence"/>
</dbReference>
<accession>A0A1V9XWM5</accession>
<evidence type="ECO:0000313" key="8">
    <source>
        <dbReference type="EMBL" id="OQR77905.1"/>
    </source>
</evidence>
<comment type="similarity">
    <text evidence="2">Belongs to the ninjurin family.</text>
</comment>
<evidence type="ECO:0000256" key="6">
    <source>
        <dbReference type="ARBA" id="ARBA00023136"/>
    </source>
</evidence>